<proteinExistence type="predicted"/>
<dbReference type="AlphaFoldDB" id="A0A5B7GFY8"/>
<evidence type="ECO:0000313" key="3">
    <source>
        <dbReference type="Proteomes" id="UP000324222"/>
    </source>
</evidence>
<reference evidence="2 3" key="1">
    <citation type="submission" date="2019-05" db="EMBL/GenBank/DDBJ databases">
        <title>Another draft genome of Portunus trituberculatus and its Hox gene families provides insights of decapod evolution.</title>
        <authorList>
            <person name="Jeong J.-H."/>
            <person name="Song I."/>
            <person name="Kim S."/>
            <person name="Choi T."/>
            <person name="Kim D."/>
            <person name="Ryu S."/>
            <person name="Kim W."/>
        </authorList>
    </citation>
    <scope>NUCLEOTIDE SEQUENCE [LARGE SCALE GENOMIC DNA]</scope>
    <source>
        <tissue evidence="2">Muscle</tissue>
    </source>
</reference>
<name>A0A5B7GFY8_PORTR</name>
<evidence type="ECO:0000256" key="1">
    <source>
        <dbReference type="SAM" id="MobiDB-lite"/>
    </source>
</evidence>
<evidence type="ECO:0000313" key="2">
    <source>
        <dbReference type="EMBL" id="MPC55464.1"/>
    </source>
</evidence>
<protein>
    <submittedName>
        <fullName evidence="2">Uncharacterized protein</fullName>
    </submittedName>
</protein>
<feature type="region of interest" description="Disordered" evidence="1">
    <location>
        <begin position="53"/>
        <end position="75"/>
    </location>
</feature>
<dbReference type="EMBL" id="VSRR010013200">
    <property type="protein sequence ID" value="MPC55464.1"/>
    <property type="molecule type" value="Genomic_DNA"/>
</dbReference>
<accession>A0A5B7GFY8</accession>
<organism evidence="2 3">
    <name type="scientific">Portunus trituberculatus</name>
    <name type="common">Swimming crab</name>
    <name type="synonym">Neptunus trituberculatus</name>
    <dbReference type="NCBI Taxonomy" id="210409"/>
    <lineage>
        <taxon>Eukaryota</taxon>
        <taxon>Metazoa</taxon>
        <taxon>Ecdysozoa</taxon>
        <taxon>Arthropoda</taxon>
        <taxon>Crustacea</taxon>
        <taxon>Multicrustacea</taxon>
        <taxon>Malacostraca</taxon>
        <taxon>Eumalacostraca</taxon>
        <taxon>Eucarida</taxon>
        <taxon>Decapoda</taxon>
        <taxon>Pleocyemata</taxon>
        <taxon>Brachyura</taxon>
        <taxon>Eubrachyura</taxon>
        <taxon>Portunoidea</taxon>
        <taxon>Portunidae</taxon>
        <taxon>Portuninae</taxon>
        <taxon>Portunus</taxon>
    </lineage>
</organism>
<keyword evidence="3" id="KW-1185">Reference proteome</keyword>
<comment type="caution">
    <text evidence="2">The sequence shown here is derived from an EMBL/GenBank/DDBJ whole genome shotgun (WGS) entry which is preliminary data.</text>
</comment>
<sequence>MLVRAFRRLVRNSQDDRYRRAASVGRAGEAVTRSLCGVLSRKETSHVAARVTEKSGQVQGEAHKGLYAGTSSGHY</sequence>
<dbReference type="Proteomes" id="UP000324222">
    <property type="component" value="Unassembled WGS sequence"/>
</dbReference>
<gene>
    <name evidence="2" type="ORF">E2C01_049400</name>
</gene>